<accession>A0A1S8BJ90</accession>
<dbReference type="STRING" id="420778.A0A1S8BJ90"/>
<dbReference type="InterPro" id="IPR050316">
    <property type="entry name" value="Tyrosinase/Hemocyanin"/>
</dbReference>
<evidence type="ECO:0000256" key="4">
    <source>
        <dbReference type="ARBA" id="ARBA00023008"/>
    </source>
</evidence>
<dbReference type="AlphaFoldDB" id="A0A1S8BJ90"/>
<evidence type="ECO:0000313" key="11">
    <source>
        <dbReference type="Proteomes" id="UP000190776"/>
    </source>
</evidence>
<reference evidence="10 11" key="1">
    <citation type="submission" date="2017-01" db="EMBL/GenBank/DDBJ databases">
        <title>Draft genome sequence of Diplodia seriata F98.1, a fungal species involved in grapevine trunk diseases.</title>
        <authorList>
            <person name="Robert-Siegwald G."/>
            <person name="Vallet J."/>
            <person name="Abou-Mansour E."/>
            <person name="Xu J."/>
            <person name="Rey P."/>
            <person name="Bertsch C."/>
            <person name="Rego C."/>
            <person name="Larignon P."/>
            <person name="Fontaine F."/>
            <person name="Lebrun M.-H."/>
        </authorList>
    </citation>
    <scope>NUCLEOTIDE SEQUENCE [LARGE SCALE GENOMIC DNA]</scope>
    <source>
        <strain evidence="10 11">F98.1</strain>
    </source>
</reference>
<dbReference type="Proteomes" id="UP000190776">
    <property type="component" value="Unassembled WGS sequence"/>
</dbReference>
<comment type="similarity">
    <text evidence="1">Belongs to the tyrosinase family.</text>
</comment>
<organism evidence="10 11">
    <name type="scientific">Diplodia seriata</name>
    <dbReference type="NCBI Taxonomy" id="420778"/>
    <lineage>
        <taxon>Eukaryota</taxon>
        <taxon>Fungi</taxon>
        <taxon>Dikarya</taxon>
        <taxon>Ascomycota</taxon>
        <taxon>Pezizomycotina</taxon>
        <taxon>Dothideomycetes</taxon>
        <taxon>Dothideomycetes incertae sedis</taxon>
        <taxon>Botryosphaeriales</taxon>
        <taxon>Botryosphaeriaceae</taxon>
        <taxon>Diplodia</taxon>
    </lineage>
</organism>
<evidence type="ECO:0000259" key="9">
    <source>
        <dbReference type="PROSITE" id="PS00498"/>
    </source>
</evidence>
<dbReference type="InterPro" id="IPR002227">
    <property type="entry name" value="Tyrosinase_Cu-bd"/>
</dbReference>
<evidence type="ECO:0000256" key="7">
    <source>
        <dbReference type="ARBA" id="ARBA00048881"/>
    </source>
</evidence>
<keyword evidence="3" id="KW-0479">Metal-binding</keyword>
<gene>
    <name evidence="10" type="ORF">BK809_0007654</name>
</gene>
<dbReference type="PRINTS" id="PR00092">
    <property type="entry name" value="TYROSINASE"/>
</dbReference>
<feature type="domain" description="Tyrosinase copper-binding" evidence="8">
    <location>
        <begin position="96"/>
        <end position="113"/>
    </location>
</feature>
<dbReference type="EC" id="1.14.18.1" evidence="2"/>
<dbReference type="InterPro" id="IPR008922">
    <property type="entry name" value="Di-copper_centre_dom_sf"/>
</dbReference>
<dbReference type="EMBL" id="MSZU01000076">
    <property type="protein sequence ID" value="OMP87567.1"/>
    <property type="molecule type" value="Genomic_DNA"/>
</dbReference>
<dbReference type="PANTHER" id="PTHR11474">
    <property type="entry name" value="TYROSINASE FAMILY MEMBER"/>
    <property type="match status" value="1"/>
</dbReference>
<dbReference type="SUPFAM" id="SSF48056">
    <property type="entry name" value="Di-copper centre-containing domain"/>
    <property type="match status" value="1"/>
</dbReference>
<dbReference type="GO" id="GO:0004503">
    <property type="term" value="F:tyrosinase activity"/>
    <property type="evidence" value="ECO:0007669"/>
    <property type="project" value="UniProtKB-EC"/>
</dbReference>
<comment type="catalytic activity">
    <reaction evidence="7">
        <text>L-tyrosine + O2 = L-dopaquinone + H2O</text>
        <dbReference type="Rhea" id="RHEA:18117"/>
        <dbReference type="ChEBI" id="CHEBI:15377"/>
        <dbReference type="ChEBI" id="CHEBI:15379"/>
        <dbReference type="ChEBI" id="CHEBI:57924"/>
        <dbReference type="ChEBI" id="CHEBI:58315"/>
        <dbReference type="EC" id="1.14.18.1"/>
    </reaction>
</comment>
<proteinExistence type="inferred from homology"/>
<dbReference type="Gene3D" id="1.10.1280.10">
    <property type="entry name" value="Di-copper center containing domain from catechol oxidase"/>
    <property type="match status" value="1"/>
</dbReference>
<evidence type="ECO:0000313" key="10">
    <source>
        <dbReference type="EMBL" id="OMP87567.1"/>
    </source>
</evidence>
<dbReference type="OrthoDB" id="6132182at2759"/>
<comment type="catalytic activity">
    <reaction evidence="6">
        <text>2 L-dopa + O2 = 2 L-dopaquinone + 2 H2O</text>
        <dbReference type="Rhea" id="RHEA:34287"/>
        <dbReference type="ChEBI" id="CHEBI:15377"/>
        <dbReference type="ChEBI" id="CHEBI:15379"/>
        <dbReference type="ChEBI" id="CHEBI:57504"/>
        <dbReference type="ChEBI" id="CHEBI:57924"/>
        <dbReference type="EC" id="1.14.18.1"/>
    </reaction>
</comment>
<dbReference type="PROSITE" id="PS00497">
    <property type="entry name" value="TYROSINASE_1"/>
    <property type="match status" value="1"/>
</dbReference>
<dbReference type="GO" id="GO:0046872">
    <property type="term" value="F:metal ion binding"/>
    <property type="evidence" value="ECO:0007669"/>
    <property type="project" value="UniProtKB-KW"/>
</dbReference>
<sequence>MDTIITNAQSQGRVAGLASAVSNGQPVPQRLEIDDFVKNHPEAFNLYVLALESIQKDNSQWPDLLIHIGIHGLPNRPWDNVSSKTMFRREIGYCTHGSKLFPTWHRPYVSMMEQTIFNSMGKIAEQFADPKYKDAARTFRLPYWDYFQPRMRENGRIDFGLPRVLKEENLMVFRPGAKGSPVSMPNPLKSFTFPGTGGLTEEDWSAKNKGEDVFFDDPSIYSRKHTERYALSKNREKDLDAALENNMSDQLTYMNLILSDVYKDYTHFATGRKTSELNGSLENFHGNYHGIIGGSAGHMSEVEVAAFDPVFWLHHSNIDRIFAIWQAMNDDFITKTDDPKQSDDTSLYPFRLPMKEGEKEFWDSKSSKSPATFGYTYPDLENKADGKSIRRRYEVKYAWSAQAENGDDPSQINFSGDMQPILVDDAPAFRKTTSDSDSRSQPVKRVGARMMEQQVTSNPGSNHGPGQALSFRRGDEILRNEPEGTTLVVQWYVDCEVEQ</sequence>
<dbReference type="GO" id="GO:0042438">
    <property type="term" value="P:melanin biosynthetic process"/>
    <property type="evidence" value="ECO:0007669"/>
    <property type="project" value="UniProtKB-KW"/>
</dbReference>
<evidence type="ECO:0000256" key="6">
    <source>
        <dbReference type="ARBA" id="ARBA00048233"/>
    </source>
</evidence>
<evidence type="ECO:0000256" key="2">
    <source>
        <dbReference type="ARBA" id="ARBA00011906"/>
    </source>
</evidence>
<evidence type="ECO:0000259" key="8">
    <source>
        <dbReference type="PROSITE" id="PS00497"/>
    </source>
</evidence>
<dbReference type="Pfam" id="PF00264">
    <property type="entry name" value="Tyrosinase"/>
    <property type="match status" value="1"/>
</dbReference>
<evidence type="ECO:0000256" key="1">
    <source>
        <dbReference type="ARBA" id="ARBA00009928"/>
    </source>
</evidence>
<keyword evidence="4" id="KW-0186">Copper</keyword>
<protein>
    <recommendedName>
        <fullName evidence="2">tyrosinase</fullName>
        <ecNumber evidence="2">1.14.18.1</ecNumber>
    </recommendedName>
</protein>
<dbReference type="PANTHER" id="PTHR11474:SF76">
    <property type="entry name" value="SHKT DOMAIN-CONTAINING PROTEIN"/>
    <property type="match status" value="1"/>
</dbReference>
<evidence type="ECO:0000256" key="5">
    <source>
        <dbReference type="ARBA" id="ARBA00023101"/>
    </source>
</evidence>
<evidence type="ECO:0000256" key="3">
    <source>
        <dbReference type="ARBA" id="ARBA00022723"/>
    </source>
</evidence>
<keyword evidence="5" id="KW-0470">Melanin biosynthesis</keyword>
<dbReference type="PROSITE" id="PS00498">
    <property type="entry name" value="TYROSINASE_2"/>
    <property type="match status" value="1"/>
</dbReference>
<name>A0A1S8BJ90_9PEZI</name>
<feature type="domain" description="Tyrosinase copper-binding" evidence="9">
    <location>
        <begin position="308"/>
        <end position="319"/>
    </location>
</feature>
<comment type="caution">
    <text evidence="10">The sequence shown here is derived from an EMBL/GenBank/DDBJ whole genome shotgun (WGS) entry which is preliminary data.</text>
</comment>